<proteinExistence type="predicted"/>
<protein>
    <submittedName>
        <fullName evidence="5">Methyltransferase domain-containing protein</fullName>
    </submittedName>
</protein>
<comment type="caution">
    <text evidence="5">The sequence shown here is derived from an EMBL/GenBank/DDBJ whole genome shotgun (WGS) entry which is preliminary data.</text>
</comment>
<reference evidence="6" key="1">
    <citation type="journal article" date="2019" name="Int. J. Syst. Evol. Microbiol.">
        <title>The Global Catalogue of Microorganisms (GCM) 10K type strain sequencing project: providing services to taxonomists for standard genome sequencing and annotation.</title>
        <authorList>
            <consortium name="The Broad Institute Genomics Platform"/>
            <consortium name="The Broad Institute Genome Sequencing Center for Infectious Disease"/>
            <person name="Wu L."/>
            <person name="Ma J."/>
        </authorList>
    </citation>
    <scope>NUCLEOTIDE SEQUENCE [LARGE SCALE GENOMIC DNA]</scope>
    <source>
        <strain evidence="6">CECT 7956</strain>
    </source>
</reference>
<accession>A0ABV7YZ39</accession>
<evidence type="ECO:0000256" key="3">
    <source>
        <dbReference type="ARBA" id="ARBA00022679"/>
    </source>
</evidence>
<keyword evidence="6" id="KW-1185">Reference proteome</keyword>
<evidence type="ECO:0000256" key="1">
    <source>
        <dbReference type="ARBA" id="ARBA00022553"/>
    </source>
</evidence>
<dbReference type="EMBL" id="JBHRYQ010000001">
    <property type="protein sequence ID" value="MFC3811864.1"/>
    <property type="molecule type" value="Genomic_DNA"/>
</dbReference>
<dbReference type="GO" id="GO:0008168">
    <property type="term" value="F:methyltransferase activity"/>
    <property type="evidence" value="ECO:0007669"/>
    <property type="project" value="UniProtKB-KW"/>
</dbReference>
<evidence type="ECO:0000313" key="6">
    <source>
        <dbReference type="Proteomes" id="UP001595616"/>
    </source>
</evidence>
<evidence type="ECO:0000256" key="2">
    <source>
        <dbReference type="ARBA" id="ARBA00022603"/>
    </source>
</evidence>
<dbReference type="PANTHER" id="PTHR32183:SF6">
    <property type="entry name" value="CYSTEINE SULFINATE DESULFINASE_CYSTEINE DESULFURASE AND RELATED ENZYMES"/>
    <property type="match status" value="1"/>
</dbReference>
<evidence type="ECO:0000313" key="5">
    <source>
        <dbReference type="EMBL" id="MFC3811864.1"/>
    </source>
</evidence>
<keyword evidence="3" id="KW-0808">Transferase</keyword>
<evidence type="ECO:0000256" key="4">
    <source>
        <dbReference type="ARBA" id="ARBA00022691"/>
    </source>
</evidence>
<dbReference type="InterPro" id="IPR008854">
    <property type="entry name" value="TPMT"/>
</dbReference>
<dbReference type="GO" id="GO:0032259">
    <property type="term" value="P:methylation"/>
    <property type="evidence" value="ECO:0007669"/>
    <property type="project" value="UniProtKB-KW"/>
</dbReference>
<dbReference type="PROSITE" id="PS51585">
    <property type="entry name" value="SAM_MT_TPMT"/>
    <property type="match status" value="1"/>
</dbReference>
<dbReference type="Proteomes" id="UP001595616">
    <property type="component" value="Unassembled WGS sequence"/>
</dbReference>
<organism evidence="5 6">
    <name type="scientific">Lacihabitans lacunae</name>
    <dbReference type="NCBI Taxonomy" id="1028214"/>
    <lineage>
        <taxon>Bacteria</taxon>
        <taxon>Pseudomonadati</taxon>
        <taxon>Bacteroidota</taxon>
        <taxon>Cytophagia</taxon>
        <taxon>Cytophagales</taxon>
        <taxon>Leadbetterellaceae</taxon>
        <taxon>Lacihabitans</taxon>
    </lineage>
</organism>
<dbReference type="InterPro" id="IPR029063">
    <property type="entry name" value="SAM-dependent_MTases_sf"/>
</dbReference>
<dbReference type="CDD" id="cd02440">
    <property type="entry name" value="AdoMet_MTases"/>
    <property type="match status" value="1"/>
</dbReference>
<keyword evidence="1" id="KW-0597">Phosphoprotein</keyword>
<dbReference type="Gene3D" id="3.40.50.150">
    <property type="entry name" value="Vaccinia Virus protein VP39"/>
    <property type="match status" value="1"/>
</dbReference>
<dbReference type="PANTHER" id="PTHR32183">
    <property type="match status" value="1"/>
</dbReference>
<sequence>MAEQLDDNFWSNRYLNNSTGWDLGAISTPIKEYVDQLKSKELSILIPGCGNAYEAEYLLAAGFKKVTLIDISEVLVKNLKEKFSAEIEVGKCEVIHGDFFKLEGQFDLVIEQTFFCAINPSLRPQYASKMAEILAPNGKIAGLLFEMEKPEGPPFGGHTQEYLGYFEPYFNIKTITPCYNSIKPRAGTELFIILEKK</sequence>
<gene>
    <name evidence="5" type="ORF">ACFOOI_14470</name>
</gene>
<dbReference type="SUPFAM" id="SSF53335">
    <property type="entry name" value="S-adenosyl-L-methionine-dependent methyltransferases"/>
    <property type="match status" value="1"/>
</dbReference>
<keyword evidence="4" id="KW-0949">S-adenosyl-L-methionine</keyword>
<keyword evidence="2 5" id="KW-0489">Methyltransferase</keyword>
<name>A0ABV7YZ39_9BACT</name>
<dbReference type="RefSeq" id="WP_379838716.1">
    <property type="nucleotide sequence ID" value="NZ_JBHRYQ010000001.1"/>
</dbReference>
<dbReference type="Pfam" id="PF05724">
    <property type="entry name" value="TPMT"/>
    <property type="match status" value="1"/>
</dbReference>